<sequence>MSTLAAKMSNRDRLLLSQAVYQEGEQAWAKVAALMSQYAPANGYTPDSCQSAYAALTAELDNGVPRAAPPRAVTPQSRAQLKLARTYYQARIDDLKTSIRAEEVLSRRHLKDAADIHNGLWDDKIKALLPETVFKPAAPEASTSTPVVSSDGPVSPGARKKSPDRKTSPVVPPASARKSARRQSADANAVVQEADPDPPEPPSLTKRHSSRIRSDPDTRAGPSIGQTAESIETEAIQEILEDEEDDTLRQGEDILEGGSEQSGKPRSGRSTRSSAAAPIEIISDAGGSDEEEDADHSSSPQKRSRNRATRLGTRRTSTRGKPDTDGQEEDASVKDEQEDAEDEDEMPARRGSRVKSETQPARGASKRKRNPTPQTEPSPAPSDRSKKRAKTDESEEMQVTPEKDRASAKRFQRSILQIHTQIVENPKASVFREPVKQTDAPGYSALIKEPMSLKGITKRIRDGTITNSIEFRRDITLMFANAIMYNPKDSEVARQAQAMLQEAEALIGVYDQAEAFA</sequence>
<dbReference type="HOGENOM" id="CLU_022084_1_0_1"/>
<keyword evidence="6" id="KW-1185">Reference proteome</keyword>
<feature type="compositionally biased region" description="Basic residues" evidence="3">
    <location>
        <begin position="302"/>
        <end position="318"/>
    </location>
</feature>
<dbReference type="InterPro" id="IPR036427">
    <property type="entry name" value="Bromodomain-like_sf"/>
</dbReference>
<dbReference type="PANTHER" id="PTHR15398">
    <property type="entry name" value="BROMODOMAIN-CONTAINING PROTEIN 8"/>
    <property type="match status" value="1"/>
</dbReference>
<evidence type="ECO:0000256" key="3">
    <source>
        <dbReference type="SAM" id="MobiDB-lite"/>
    </source>
</evidence>
<dbReference type="eggNOG" id="ENOG502QRPS">
    <property type="taxonomic scope" value="Eukaryota"/>
</dbReference>
<dbReference type="AlphaFoldDB" id="G7DUR9"/>
<dbReference type="Gene3D" id="1.20.920.10">
    <property type="entry name" value="Bromodomain-like"/>
    <property type="match status" value="1"/>
</dbReference>
<accession>G7DUR9</accession>
<feature type="compositionally biased region" description="Low complexity" evidence="3">
    <location>
        <begin position="268"/>
        <end position="277"/>
    </location>
</feature>
<organism evidence="5 6">
    <name type="scientific">Mixia osmundae (strain CBS 9802 / IAM 14324 / JCM 22182 / KY 12970)</name>
    <dbReference type="NCBI Taxonomy" id="764103"/>
    <lineage>
        <taxon>Eukaryota</taxon>
        <taxon>Fungi</taxon>
        <taxon>Dikarya</taxon>
        <taxon>Basidiomycota</taxon>
        <taxon>Pucciniomycotina</taxon>
        <taxon>Mixiomycetes</taxon>
        <taxon>Mixiales</taxon>
        <taxon>Mixiaceae</taxon>
        <taxon>Mixia</taxon>
    </lineage>
</organism>
<dbReference type="Pfam" id="PF00439">
    <property type="entry name" value="Bromodomain"/>
    <property type="match status" value="1"/>
</dbReference>
<proteinExistence type="predicted"/>
<evidence type="ECO:0000256" key="1">
    <source>
        <dbReference type="ARBA" id="ARBA00023117"/>
    </source>
</evidence>
<evidence type="ECO:0000313" key="6">
    <source>
        <dbReference type="Proteomes" id="UP000009131"/>
    </source>
</evidence>
<feature type="domain" description="Bromo" evidence="4">
    <location>
        <begin position="423"/>
        <end position="493"/>
    </location>
</feature>
<evidence type="ECO:0000256" key="2">
    <source>
        <dbReference type="PROSITE-ProRule" id="PRU00035"/>
    </source>
</evidence>
<dbReference type="SMART" id="SM00297">
    <property type="entry name" value="BROMO"/>
    <property type="match status" value="1"/>
</dbReference>
<gene>
    <name evidence="5" type="primary">Mo00980</name>
    <name evidence="5" type="ORF">E5Q_00980</name>
</gene>
<comment type="caution">
    <text evidence="5">The sequence shown here is derived from an EMBL/GenBank/DDBJ whole genome shotgun (WGS) entry which is preliminary data.</text>
</comment>
<name>G7DUR9_MIXOS</name>
<dbReference type="OMA" id="YNMAEEM"/>
<evidence type="ECO:0000259" key="4">
    <source>
        <dbReference type="PROSITE" id="PS50014"/>
    </source>
</evidence>
<dbReference type="InParanoid" id="G7DUR9"/>
<dbReference type="PANTHER" id="PTHR15398:SF4">
    <property type="entry name" value="BROMODOMAIN-CONTAINING PROTEIN 8 ISOFORM X1"/>
    <property type="match status" value="1"/>
</dbReference>
<dbReference type="CDD" id="cd04369">
    <property type="entry name" value="Bromodomain"/>
    <property type="match status" value="1"/>
</dbReference>
<dbReference type="GO" id="GO:0006325">
    <property type="term" value="P:chromatin organization"/>
    <property type="evidence" value="ECO:0007669"/>
    <property type="project" value="UniProtKB-ARBA"/>
</dbReference>
<dbReference type="SUPFAM" id="SSF47370">
    <property type="entry name" value="Bromodomain"/>
    <property type="match status" value="1"/>
</dbReference>
<feature type="compositionally biased region" description="Acidic residues" evidence="3">
    <location>
        <begin position="325"/>
        <end position="345"/>
    </location>
</feature>
<dbReference type="RefSeq" id="XP_014566017.1">
    <property type="nucleotide sequence ID" value="XM_014710531.1"/>
</dbReference>
<dbReference type="Proteomes" id="UP000009131">
    <property type="component" value="Unassembled WGS sequence"/>
</dbReference>
<dbReference type="OrthoDB" id="1742084at2759"/>
<reference evidence="5 6" key="1">
    <citation type="journal article" date="2011" name="J. Gen. Appl. Microbiol.">
        <title>Draft genome sequencing of the enigmatic basidiomycete Mixia osmundae.</title>
        <authorList>
            <person name="Nishida H."/>
            <person name="Nagatsuka Y."/>
            <person name="Sugiyama J."/>
        </authorList>
    </citation>
    <scope>NUCLEOTIDE SEQUENCE [LARGE SCALE GENOMIC DNA]</scope>
    <source>
        <strain evidence="6">CBS 9802 / IAM 14324 / JCM 22182 / KY 12970</strain>
    </source>
</reference>
<dbReference type="PROSITE" id="PS50014">
    <property type="entry name" value="BROMODOMAIN_2"/>
    <property type="match status" value="1"/>
</dbReference>
<protein>
    <recommendedName>
        <fullName evidence="4">Bromo domain-containing protein</fullName>
    </recommendedName>
</protein>
<dbReference type="STRING" id="764103.G7DUR9"/>
<dbReference type="InterPro" id="IPR001487">
    <property type="entry name" value="Bromodomain"/>
</dbReference>
<keyword evidence="1 2" id="KW-0103">Bromodomain</keyword>
<dbReference type="GO" id="GO:0035267">
    <property type="term" value="C:NuA4 histone acetyltransferase complex"/>
    <property type="evidence" value="ECO:0007669"/>
    <property type="project" value="TreeGrafter"/>
</dbReference>
<dbReference type="EMBL" id="BABT02000032">
    <property type="protein sequence ID" value="GAA94329.1"/>
    <property type="molecule type" value="Genomic_DNA"/>
</dbReference>
<feature type="region of interest" description="Disordered" evidence="3">
    <location>
        <begin position="139"/>
        <end position="408"/>
    </location>
</feature>
<dbReference type="PRINTS" id="PR00503">
    <property type="entry name" value="BROMODOMAIN"/>
</dbReference>
<reference evidence="5 6" key="2">
    <citation type="journal article" date="2012" name="Open Biol.">
        <title>Characteristics of nucleosomes and linker DNA regions on the genome of the basidiomycete Mixia osmundae revealed by mono- and dinucleosome mapping.</title>
        <authorList>
            <person name="Nishida H."/>
            <person name="Kondo S."/>
            <person name="Matsumoto T."/>
            <person name="Suzuki Y."/>
            <person name="Yoshikawa H."/>
            <person name="Taylor T.D."/>
            <person name="Sugiyama J."/>
        </authorList>
    </citation>
    <scope>NUCLEOTIDE SEQUENCE [LARGE SCALE GENOMIC DNA]</scope>
    <source>
        <strain evidence="6">CBS 9802 / IAM 14324 / JCM 22182 / KY 12970</strain>
    </source>
</reference>
<evidence type="ECO:0000313" key="5">
    <source>
        <dbReference type="EMBL" id="GAA94329.1"/>
    </source>
</evidence>